<comment type="caution">
    <text evidence="3">The sequence shown here is derived from an EMBL/GenBank/DDBJ whole genome shotgun (WGS) entry which is preliminary data.</text>
</comment>
<feature type="transmembrane region" description="Helical" evidence="1">
    <location>
        <begin position="52"/>
        <end position="73"/>
    </location>
</feature>
<feature type="chain" id="PRO_5015995546" evidence="2">
    <location>
        <begin position="27"/>
        <end position="139"/>
    </location>
</feature>
<organism evidence="3 4">
    <name type="scientific">Paenibacillus cellulosilyticus</name>
    <dbReference type="NCBI Taxonomy" id="375489"/>
    <lineage>
        <taxon>Bacteria</taxon>
        <taxon>Bacillati</taxon>
        <taxon>Bacillota</taxon>
        <taxon>Bacilli</taxon>
        <taxon>Bacillales</taxon>
        <taxon>Paenibacillaceae</taxon>
        <taxon>Paenibacillus</taxon>
    </lineage>
</organism>
<evidence type="ECO:0000313" key="4">
    <source>
        <dbReference type="Proteomes" id="UP000246635"/>
    </source>
</evidence>
<dbReference type="RefSeq" id="WP_110044697.1">
    <property type="nucleotide sequence ID" value="NZ_CP054613.1"/>
</dbReference>
<name>A0A2V2Z1F9_9BACL</name>
<proteinExistence type="predicted"/>
<dbReference type="Proteomes" id="UP000246635">
    <property type="component" value="Unassembled WGS sequence"/>
</dbReference>
<accession>A0A2V2Z1F9</accession>
<feature type="signal peptide" evidence="2">
    <location>
        <begin position="1"/>
        <end position="26"/>
    </location>
</feature>
<keyword evidence="1" id="KW-0812">Transmembrane</keyword>
<evidence type="ECO:0000256" key="2">
    <source>
        <dbReference type="SAM" id="SignalP"/>
    </source>
</evidence>
<keyword evidence="1" id="KW-1133">Transmembrane helix</keyword>
<evidence type="ECO:0000256" key="1">
    <source>
        <dbReference type="SAM" id="Phobius"/>
    </source>
</evidence>
<dbReference type="AlphaFoldDB" id="A0A2V2Z1F9"/>
<protein>
    <submittedName>
        <fullName evidence="3">Uncharacterized protein</fullName>
    </submittedName>
</protein>
<keyword evidence="2" id="KW-0732">Signal</keyword>
<gene>
    <name evidence="3" type="ORF">DFQ01_11095</name>
</gene>
<feature type="transmembrane region" description="Helical" evidence="1">
    <location>
        <begin position="94"/>
        <end position="114"/>
    </location>
</feature>
<dbReference type="OrthoDB" id="2662950at2"/>
<reference evidence="3 4" key="1">
    <citation type="submission" date="2018-05" db="EMBL/GenBank/DDBJ databases">
        <title>Genomic Encyclopedia of Type Strains, Phase III (KMG-III): the genomes of soil and plant-associated and newly described type strains.</title>
        <authorList>
            <person name="Whitman W."/>
        </authorList>
    </citation>
    <scope>NUCLEOTIDE SEQUENCE [LARGE SCALE GENOMIC DNA]</scope>
    <source>
        <strain evidence="3 4">CECT 5696</strain>
    </source>
</reference>
<keyword evidence="4" id="KW-1185">Reference proteome</keyword>
<sequence>MQLKKLSFTWLVMLLLSTVFQASAFAADVNPITKIKSKMTFNWDLLNGLDFMFYLIMIPISLSIIFLIVYSVYGIIVHLIRVRRGKESLSDKKFWIEIGVTIFIVFIFLSGLFWDFLELVYNWTSQQDLTSTTPSSTTN</sequence>
<keyword evidence="1" id="KW-0472">Membrane</keyword>
<evidence type="ECO:0000313" key="3">
    <source>
        <dbReference type="EMBL" id="PWW01205.1"/>
    </source>
</evidence>
<dbReference type="EMBL" id="QGTQ01000010">
    <property type="protein sequence ID" value="PWW01205.1"/>
    <property type="molecule type" value="Genomic_DNA"/>
</dbReference>